<dbReference type="GO" id="GO:0003676">
    <property type="term" value="F:nucleic acid binding"/>
    <property type="evidence" value="ECO:0007669"/>
    <property type="project" value="InterPro"/>
</dbReference>
<accession>A0A6P1ZF68</accession>
<dbReference type="SUPFAM" id="SSF53098">
    <property type="entry name" value="Ribonuclease H-like"/>
    <property type="match status" value="1"/>
</dbReference>
<proteinExistence type="predicted"/>
<feature type="non-terminal residue" evidence="2">
    <location>
        <position position="1"/>
    </location>
</feature>
<evidence type="ECO:0000259" key="1">
    <source>
        <dbReference type="PROSITE" id="PS50994"/>
    </source>
</evidence>
<dbReference type="Pfam" id="PF13683">
    <property type="entry name" value="rve_3"/>
    <property type="match status" value="1"/>
</dbReference>
<feature type="domain" description="Integrase catalytic" evidence="1">
    <location>
        <begin position="1"/>
        <end position="95"/>
    </location>
</feature>
<evidence type="ECO:0000313" key="3">
    <source>
        <dbReference type="Proteomes" id="UP000434052"/>
    </source>
</evidence>
<dbReference type="EMBL" id="QMIF01000009">
    <property type="protein sequence ID" value="TVM32720.1"/>
    <property type="molecule type" value="Genomic_DNA"/>
</dbReference>
<dbReference type="RefSeq" id="WP_144305902.1">
    <property type="nucleotide sequence ID" value="NZ_QMIF01000009.1"/>
</dbReference>
<dbReference type="AlphaFoldDB" id="A0A6P1ZF68"/>
<dbReference type="Gene3D" id="3.30.420.10">
    <property type="entry name" value="Ribonuclease H-like superfamily/Ribonuclease H"/>
    <property type="match status" value="1"/>
</dbReference>
<reference evidence="2 3" key="1">
    <citation type="submission" date="2018-06" db="EMBL/GenBank/DDBJ databases">
        <title>Complete genome of Desulfovibrio marinus P48SEP.</title>
        <authorList>
            <person name="Crispim J.S."/>
            <person name="Vidigal P.M.P."/>
            <person name="Silva L.C.F."/>
            <person name="Araujo L.C."/>
            <person name="Laguardia C.N."/>
            <person name="Dias R.S."/>
            <person name="Sousa M.P."/>
            <person name="Paula S.O."/>
            <person name="Silva C."/>
        </authorList>
    </citation>
    <scope>NUCLEOTIDE SEQUENCE [LARGE SCALE GENOMIC DNA]</scope>
    <source>
        <strain evidence="2 3">P48SEP</strain>
    </source>
</reference>
<dbReference type="PROSITE" id="PS50994">
    <property type="entry name" value="INTEGRASE"/>
    <property type="match status" value="1"/>
</dbReference>
<dbReference type="GO" id="GO:0015074">
    <property type="term" value="P:DNA integration"/>
    <property type="evidence" value="ECO:0007669"/>
    <property type="project" value="InterPro"/>
</dbReference>
<protein>
    <submittedName>
        <fullName evidence="2">IS481 family transposase</fullName>
    </submittedName>
</protein>
<gene>
    <name evidence="2" type="ORF">DQK91_13480</name>
</gene>
<sequence length="109" mass="12940">SRPDKHPYELFLQLEGIEHRTTQVRRPQSNGFVERLHRTLLDEHFRIKGREKWYESVEEMQEDLDSYLNHYNRERTHQGRGMDGRVPYQAFLDGIVTGEAEAEVIEEAA</sequence>
<dbReference type="InterPro" id="IPR036397">
    <property type="entry name" value="RNaseH_sf"/>
</dbReference>
<organism evidence="2 3">
    <name type="scientific">Oceanidesulfovibrio marinus</name>
    <dbReference type="NCBI Taxonomy" id="370038"/>
    <lineage>
        <taxon>Bacteria</taxon>
        <taxon>Pseudomonadati</taxon>
        <taxon>Thermodesulfobacteriota</taxon>
        <taxon>Desulfovibrionia</taxon>
        <taxon>Desulfovibrionales</taxon>
        <taxon>Desulfovibrionaceae</taxon>
        <taxon>Oceanidesulfovibrio</taxon>
    </lineage>
</organism>
<dbReference type="InterPro" id="IPR001584">
    <property type="entry name" value="Integrase_cat-core"/>
</dbReference>
<dbReference type="Proteomes" id="UP000434052">
    <property type="component" value="Unassembled WGS sequence"/>
</dbReference>
<dbReference type="OrthoDB" id="5392015at2"/>
<name>A0A6P1ZF68_9BACT</name>
<comment type="caution">
    <text evidence="2">The sequence shown here is derived from an EMBL/GenBank/DDBJ whole genome shotgun (WGS) entry which is preliminary data.</text>
</comment>
<dbReference type="InterPro" id="IPR012337">
    <property type="entry name" value="RNaseH-like_sf"/>
</dbReference>
<evidence type="ECO:0000313" key="2">
    <source>
        <dbReference type="EMBL" id="TVM32720.1"/>
    </source>
</evidence>